<proteinExistence type="predicted"/>
<accession>A0A250WSG6</accession>
<dbReference type="EMBL" id="BEGY01000005">
    <property type="protein sequence ID" value="GAX73764.1"/>
    <property type="molecule type" value="Genomic_DNA"/>
</dbReference>
<dbReference type="PANTHER" id="PTHR46649">
    <property type="match status" value="1"/>
</dbReference>
<protein>
    <recommendedName>
        <fullName evidence="3">Haloacid dehalogenase-like hydrolase domain-containing protein 3</fullName>
    </recommendedName>
</protein>
<keyword evidence="2" id="KW-1185">Reference proteome</keyword>
<dbReference type="SFLD" id="SFLDG01129">
    <property type="entry name" value="C1.5:_HAD__Beta-PGM__Phosphata"/>
    <property type="match status" value="1"/>
</dbReference>
<dbReference type="InterPro" id="IPR006439">
    <property type="entry name" value="HAD-SF_hydro_IA"/>
</dbReference>
<dbReference type="SFLD" id="SFLDS00003">
    <property type="entry name" value="Haloacid_Dehalogenase"/>
    <property type="match status" value="1"/>
</dbReference>
<evidence type="ECO:0008006" key="3">
    <source>
        <dbReference type="Google" id="ProtNLM"/>
    </source>
</evidence>
<dbReference type="InterPro" id="IPR036412">
    <property type="entry name" value="HAD-like_sf"/>
</dbReference>
<dbReference type="NCBIfam" id="TIGR01509">
    <property type="entry name" value="HAD-SF-IA-v3"/>
    <property type="match status" value="1"/>
</dbReference>
<dbReference type="PANTHER" id="PTHR46649:SF4">
    <property type="entry name" value="HALOACID DEHALOGENASE-LIKE HYDROLASE (HAD) SUPERFAMILY PROTEIN"/>
    <property type="match status" value="1"/>
</dbReference>
<name>A0A250WSG6_9CHLO</name>
<dbReference type="SUPFAM" id="SSF56784">
    <property type="entry name" value="HAD-like"/>
    <property type="match status" value="1"/>
</dbReference>
<dbReference type="Pfam" id="PF00702">
    <property type="entry name" value="Hydrolase"/>
    <property type="match status" value="1"/>
</dbReference>
<dbReference type="AlphaFoldDB" id="A0A250WSG6"/>
<dbReference type="OrthoDB" id="1694274at2759"/>
<dbReference type="InterPro" id="IPR011949">
    <property type="entry name" value="HAD-SF_hydro_IA_REG-2-like"/>
</dbReference>
<dbReference type="NCBIfam" id="TIGR01549">
    <property type="entry name" value="HAD-SF-IA-v1"/>
    <property type="match status" value="1"/>
</dbReference>
<dbReference type="CDD" id="cd16415">
    <property type="entry name" value="HAD_dREG-2_like"/>
    <property type="match status" value="1"/>
</dbReference>
<dbReference type="Gene3D" id="1.10.150.720">
    <property type="entry name" value="Haloacid dehalogenase-like hydrolase"/>
    <property type="match status" value="1"/>
</dbReference>
<reference evidence="1 2" key="1">
    <citation type="submission" date="2017-08" db="EMBL/GenBank/DDBJ databases">
        <title>Acidophilic green algal genome provides insights into adaptation to an acidic environment.</title>
        <authorList>
            <person name="Hirooka S."/>
            <person name="Hirose Y."/>
            <person name="Kanesaki Y."/>
            <person name="Higuchi S."/>
            <person name="Fujiwara T."/>
            <person name="Onuma R."/>
            <person name="Era A."/>
            <person name="Ohbayashi R."/>
            <person name="Uzuka A."/>
            <person name="Nozaki H."/>
            <person name="Yoshikawa H."/>
            <person name="Miyagishima S.Y."/>
        </authorList>
    </citation>
    <scope>NUCLEOTIDE SEQUENCE [LARGE SCALE GENOMIC DNA]</scope>
    <source>
        <strain evidence="1 2">NIES-2499</strain>
    </source>
</reference>
<dbReference type="InterPro" id="IPR023214">
    <property type="entry name" value="HAD_sf"/>
</dbReference>
<organism evidence="1 2">
    <name type="scientific">Chlamydomonas eustigma</name>
    <dbReference type="NCBI Taxonomy" id="1157962"/>
    <lineage>
        <taxon>Eukaryota</taxon>
        <taxon>Viridiplantae</taxon>
        <taxon>Chlorophyta</taxon>
        <taxon>core chlorophytes</taxon>
        <taxon>Chlorophyceae</taxon>
        <taxon>CS clade</taxon>
        <taxon>Chlamydomonadales</taxon>
        <taxon>Chlamydomonadaceae</taxon>
        <taxon>Chlamydomonas</taxon>
    </lineage>
</organism>
<dbReference type="PRINTS" id="PR00413">
    <property type="entry name" value="HADHALOGNASE"/>
</dbReference>
<dbReference type="NCBIfam" id="TIGR02252">
    <property type="entry name" value="DREG-2"/>
    <property type="match status" value="1"/>
</dbReference>
<sequence length="213" mass="23820">MLIDAAGTLCVPSESTAAVYKRFGVPFGVTMSEHDILQRFRQAYNTPWTETNIRYVGDGRPFWQHIVAQSTDCTSRDLFEEIYTYYSRPEAWHVMPGAKEALTKLRNHGVKLAVVSNFDTRLRPLLDGLELSSLFDEMVVSAEVGAEKPSPLIFESALLRLGLQPNEVIHVGDDRRNDVWGARDAGISAWLWGTDVTSFDQVASKILTGDLTI</sequence>
<evidence type="ECO:0000313" key="2">
    <source>
        <dbReference type="Proteomes" id="UP000232323"/>
    </source>
</evidence>
<comment type="caution">
    <text evidence="1">The sequence shown here is derived from an EMBL/GenBank/DDBJ whole genome shotgun (WGS) entry which is preliminary data.</text>
</comment>
<gene>
    <name evidence="1" type="ORF">CEUSTIGMA_g1215.t1</name>
</gene>
<dbReference type="Gene3D" id="3.40.50.1000">
    <property type="entry name" value="HAD superfamily/HAD-like"/>
    <property type="match status" value="1"/>
</dbReference>
<dbReference type="Proteomes" id="UP000232323">
    <property type="component" value="Unassembled WGS sequence"/>
</dbReference>
<dbReference type="InterPro" id="IPR044924">
    <property type="entry name" value="HAD-SF_hydro_IA_REG-2-like_cap"/>
</dbReference>
<evidence type="ECO:0000313" key="1">
    <source>
        <dbReference type="EMBL" id="GAX73764.1"/>
    </source>
</evidence>
<dbReference type="STRING" id="1157962.A0A250WSG6"/>